<dbReference type="PANTHER" id="PTHR38451">
    <property type="entry name" value="TRNA (ADENINE(22)-N(1))-METHYLTRANSFERASE"/>
    <property type="match status" value="1"/>
</dbReference>
<evidence type="ECO:0008006" key="3">
    <source>
        <dbReference type="Google" id="ProtNLM"/>
    </source>
</evidence>
<dbReference type="SUPFAM" id="SSF53335">
    <property type="entry name" value="S-adenosyl-L-methionine-dependent methyltransferases"/>
    <property type="match status" value="1"/>
</dbReference>
<evidence type="ECO:0000313" key="1">
    <source>
        <dbReference type="EMBL" id="MST63007.1"/>
    </source>
</evidence>
<gene>
    <name evidence="1" type="ORF">FYJ71_08665</name>
</gene>
<dbReference type="PANTHER" id="PTHR38451:SF1">
    <property type="entry name" value="TRNA (ADENINE(22)-N(1))-METHYLTRANSFERASE"/>
    <property type="match status" value="1"/>
</dbReference>
<keyword evidence="2" id="KW-1185">Reference proteome</keyword>
<dbReference type="Gene3D" id="3.40.50.150">
    <property type="entry name" value="Vaccinia Virus protein VP39"/>
    <property type="match status" value="1"/>
</dbReference>
<name>A0A6N7XI06_9FIRM</name>
<evidence type="ECO:0000313" key="2">
    <source>
        <dbReference type="Proteomes" id="UP000440713"/>
    </source>
</evidence>
<sequence length="356" mass="41503">MKLTPRLKYISELVSDGKKIADIGTDHGYIPISLLLDKKISFAILSDINRGPLNNAKKEVTKNNVQNYVDLRLGSGMETLRDGEVDQVIIAGMGGILISDIIEKKIELSKNLDKLILQPMQAPEELRRYLSKNGFKIIDEHFVREDHRIYEIIEAVYDKELLTENQDDEDFEQKKYTQYIYSLFKNNGDKFIYTSSYYENIKKKINHIVKNHILKMVNKNDKIVNDNVFDENIIERKAIDENIIKENAIEENTIERNIIERNAIDENTIKKNLENEISKLSFEVSKLMIAKRDKLLEEFLEKKIYECESIVSKMIGINAKDLDDTTFETYNENVKSKVEQVVIRKIILDLLKYDIK</sequence>
<dbReference type="AlphaFoldDB" id="A0A6N7XI06"/>
<comment type="caution">
    <text evidence="1">The sequence shown here is derived from an EMBL/GenBank/DDBJ whole genome shotgun (WGS) entry which is preliminary data.</text>
</comment>
<dbReference type="EMBL" id="VUNE01000005">
    <property type="protein sequence ID" value="MST63007.1"/>
    <property type="molecule type" value="Genomic_DNA"/>
</dbReference>
<organism evidence="1 2">
    <name type="scientific">Peptostreptococcus porci</name>
    <dbReference type="NCBI Taxonomy" id="2652282"/>
    <lineage>
        <taxon>Bacteria</taxon>
        <taxon>Bacillati</taxon>
        <taxon>Bacillota</taxon>
        <taxon>Clostridia</taxon>
        <taxon>Peptostreptococcales</taxon>
        <taxon>Peptostreptococcaceae</taxon>
        <taxon>Peptostreptococcus</taxon>
    </lineage>
</organism>
<dbReference type="Proteomes" id="UP000440713">
    <property type="component" value="Unassembled WGS sequence"/>
</dbReference>
<dbReference type="InterPro" id="IPR029063">
    <property type="entry name" value="SAM-dependent_MTases_sf"/>
</dbReference>
<proteinExistence type="predicted"/>
<dbReference type="RefSeq" id="WP_154538488.1">
    <property type="nucleotide sequence ID" value="NZ_VUNE01000005.1"/>
</dbReference>
<protein>
    <recommendedName>
        <fullName evidence="3">SAM-dependent methyltransferase</fullName>
    </recommendedName>
</protein>
<reference evidence="1 2" key="1">
    <citation type="submission" date="2019-08" db="EMBL/GenBank/DDBJ databases">
        <title>In-depth cultivation of the pig gut microbiome towards novel bacterial diversity and tailored functional studies.</title>
        <authorList>
            <person name="Wylensek D."/>
            <person name="Hitch T.C.A."/>
            <person name="Clavel T."/>
        </authorList>
    </citation>
    <scope>NUCLEOTIDE SEQUENCE [LARGE SCALE GENOMIC DNA]</scope>
    <source>
        <strain evidence="1 2">WCA-SAB-591-4A-A</strain>
    </source>
</reference>
<accession>A0A6N7XI06</accession>
<dbReference type="Pfam" id="PF12847">
    <property type="entry name" value="Methyltransf_18"/>
    <property type="match status" value="1"/>
</dbReference>